<protein>
    <submittedName>
        <fullName evidence="2">Formin-like protein 5</fullName>
    </submittedName>
</protein>
<gene>
    <name evidence="2" type="ORF">M6B38_410795</name>
</gene>
<proteinExistence type="predicted"/>
<dbReference type="Pfam" id="PF03004">
    <property type="entry name" value="Transposase_24"/>
    <property type="match status" value="1"/>
</dbReference>
<sequence>MLDKMNTAQYRKKSEKAKASRQAAGLHTGGSRPHAATRADLAQRAVKEGREPESVTAYDVFLHTHKRRADGSFVDARAQATDAAYREALSQIEPPAEDVGKTTPTQTPSSMAARYDDVFVESVGGFNKGRVYGVGSLAASLQGATPRYPPPPASSRAPVGRYEDAACDSHLRYVGNAESNVGCAGAPSASFFCSRSRSVCSRSV</sequence>
<dbReference type="InterPro" id="IPR004252">
    <property type="entry name" value="Probable_transposase_24"/>
</dbReference>
<accession>A0AAX6FMH1</accession>
<evidence type="ECO:0000256" key="1">
    <source>
        <dbReference type="SAM" id="MobiDB-lite"/>
    </source>
</evidence>
<evidence type="ECO:0000313" key="2">
    <source>
        <dbReference type="EMBL" id="KAJ6817552.1"/>
    </source>
</evidence>
<dbReference type="EMBL" id="JANAVB010027799">
    <property type="protein sequence ID" value="KAJ6817552.1"/>
    <property type="molecule type" value="Genomic_DNA"/>
</dbReference>
<keyword evidence="3" id="KW-1185">Reference proteome</keyword>
<reference evidence="2" key="2">
    <citation type="submission" date="2023-04" db="EMBL/GenBank/DDBJ databases">
        <authorList>
            <person name="Bruccoleri R.E."/>
            <person name="Oakeley E.J."/>
            <person name="Faust A.-M."/>
            <person name="Dessus-Babus S."/>
            <person name="Altorfer M."/>
            <person name="Burckhardt D."/>
            <person name="Oertli M."/>
            <person name="Naumann U."/>
            <person name="Petersen F."/>
            <person name="Wong J."/>
        </authorList>
    </citation>
    <scope>NUCLEOTIDE SEQUENCE</scope>
    <source>
        <strain evidence="2">GSM-AAB239-AS_SAM_17_03QT</strain>
        <tissue evidence="2">Leaf</tissue>
    </source>
</reference>
<feature type="region of interest" description="Disordered" evidence="1">
    <location>
        <begin position="1"/>
        <end position="53"/>
    </location>
</feature>
<evidence type="ECO:0000313" key="3">
    <source>
        <dbReference type="Proteomes" id="UP001140949"/>
    </source>
</evidence>
<dbReference type="AlphaFoldDB" id="A0AAX6FMH1"/>
<organism evidence="2 3">
    <name type="scientific">Iris pallida</name>
    <name type="common">Sweet iris</name>
    <dbReference type="NCBI Taxonomy" id="29817"/>
    <lineage>
        <taxon>Eukaryota</taxon>
        <taxon>Viridiplantae</taxon>
        <taxon>Streptophyta</taxon>
        <taxon>Embryophyta</taxon>
        <taxon>Tracheophyta</taxon>
        <taxon>Spermatophyta</taxon>
        <taxon>Magnoliopsida</taxon>
        <taxon>Liliopsida</taxon>
        <taxon>Asparagales</taxon>
        <taxon>Iridaceae</taxon>
        <taxon>Iridoideae</taxon>
        <taxon>Irideae</taxon>
        <taxon>Iris</taxon>
    </lineage>
</organism>
<reference evidence="2" key="1">
    <citation type="journal article" date="2023" name="GigaByte">
        <title>Genome assembly of the bearded iris, Iris pallida Lam.</title>
        <authorList>
            <person name="Bruccoleri R.E."/>
            <person name="Oakeley E.J."/>
            <person name="Faust A.M.E."/>
            <person name="Altorfer M."/>
            <person name="Dessus-Babus S."/>
            <person name="Burckhardt D."/>
            <person name="Oertli M."/>
            <person name="Naumann U."/>
            <person name="Petersen F."/>
            <person name="Wong J."/>
        </authorList>
    </citation>
    <scope>NUCLEOTIDE SEQUENCE</scope>
    <source>
        <strain evidence="2">GSM-AAB239-AS_SAM_17_03QT</strain>
    </source>
</reference>
<comment type="caution">
    <text evidence="2">The sequence shown here is derived from an EMBL/GenBank/DDBJ whole genome shotgun (WGS) entry which is preliminary data.</text>
</comment>
<name>A0AAX6FMH1_IRIPA</name>
<dbReference type="Proteomes" id="UP001140949">
    <property type="component" value="Unassembled WGS sequence"/>
</dbReference>